<dbReference type="PANTHER" id="PTHR18949:SF3">
    <property type="entry name" value="CALDESMON"/>
    <property type="match status" value="1"/>
</dbReference>
<keyword evidence="3" id="KW-1133">Transmembrane helix</keyword>
<dbReference type="KEGG" id="sfc:Spiaf_1273"/>
<feature type="region of interest" description="Disordered" evidence="2">
    <location>
        <begin position="189"/>
        <end position="218"/>
    </location>
</feature>
<reference evidence="5" key="1">
    <citation type="journal article" date="2013" name="Stand. Genomic Sci.">
        <title>Complete genome sequence of the halophilic bacterium Spirochaeta africana type strain (Z-7692(T)) from the alkaline Lake Magadi in the East African Rift.</title>
        <authorList>
            <person name="Liolos K."/>
            <person name="Abt B."/>
            <person name="Scheuner C."/>
            <person name="Teshima H."/>
            <person name="Held B."/>
            <person name="Lapidus A."/>
            <person name="Nolan M."/>
            <person name="Lucas S."/>
            <person name="Deshpande S."/>
            <person name="Cheng J.F."/>
            <person name="Tapia R."/>
            <person name="Goodwin L.A."/>
            <person name="Pitluck S."/>
            <person name="Pagani I."/>
            <person name="Ivanova N."/>
            <person name="Mavromatis K."/>
            <person name="Mikhailova N."/>
            <person name="Huntemann M."/>
            <person name="Pati A."/>
            <person name="Chen A."/>
            <person name="Palaniappan K."/>
            <person name="Land M."/>
            <person name="Rohde M."/>
            <person name="Tindall B.J."/>
            <person name="Detter J.C."/>
            <person name="Goker M."/>
            <person name="Bristow J."/>
            <person name="Eisen J.A."/>
            <person name="Markowitz V."/>
            <person name="Hugenholtz P."/>
            <person name="Woyke T."/>
            <person name="Klenk H.P."/>
            <person name="Kyrpides N.C."/>
        </authorList>
    </citation>
    <scope>NUCLEOTIDE SEQUENCE</scope>
    <source>
        <strain evidence="5">ATCC 700263 / DSM 8902 / Z-7692</strain>
    </source>
</reference>
<dbReference type="HOGENOM" id="CLU_367971_0_0_12"/>
<accession>H9UIK5</accession>
<organism evidence="4 5">
    <name type="scientific">Spirochaeta africana (strain ATCC 700263 / DSM 8902 / Z-7692)</name>
    <dbReference type="NCBI Taxonomy" id="889378"/>
    <lineage>
        <taxon>Bacteria</taxon>
        <taxon>Pseudomonadati</taxon>
        <taxon>Spirochaetota</taxon>
        <taxon>Spirochaetia</taxon>
        <taxon>Spirochaetales</taxon>
        <taxon>Spirochaetaceae</taxon>
        <taxon>Spirochaeta</taxon>
    </lineage>
</organism>
<dbReference type="Proteomes" id="UP000007383">
    <property type="component" value="Chromosome"/>
</dbReference>
<gene>
    <name evidence="4" type="ordered locus">Spiaf_1273</name>
</gene>
<feature type="transmembrane region" description="Helical" evidence="3">
    <location>
        <begin position="87"/>
        <end position="104"/>
    </location>
</feature>
<dbReference type="PANTHER" id="PTHR18949">
    <property type="entry name" value="CALDESMON"/>
    <property type="match status" value="1"/>
</dbReference>
<evidence type="ECO:0000256" key="1">
    <source>
        <dbReference type="SAM" id="Coils"/>
    </source>
</evidence>
<evidence type="ECO:0000256" key="2">
    <source>
        <dbReference type="SAM" id="MobiDB-lite"/>
    </source>
</evidence>
<keyword evidence="1" id="KW-0175">Coiled coil</keyword>
<keyword evidence="3" id="KW-0472">Membrane</keyword>
<feature type="compositionally biased region" description="Basic and acidic residues" evidence="2">
    <location>
        <begin position="696"/>
        <end position="749"/>
    </location>
</feature>
<protein>
    <recommendedName>
        <fullName evidence="6">TIGR03545 family protein</fullName>
    </recommendedName>
</protein>
<dbReference type="eggNOG" id="ENOG50347UP">
    <property type="taxonomic scope" value="Bacteria"/>
</dbReference>
<evidence type="ECO:0000313" key="4">
    <source>
        <dbReference type="EMBL" id="AFG37348.1"/>
    </source>
</evidence>
<keyword evidence="5" id="KW-1185">Reference proteome</keyword>
<keyword evidence="3" id="KW-0812">Transmembrane</keyword>
<proteinExistence type="predicted"/>
<evidence type="ECO:0008006" key="6">
    <source>
        <dbReference type="Google" id="ProtNLM"/>
    </source>
</evidence>
<dbReference type="EMBL" id="CP003282">
    <property type="protein sequence ID" value="AFG37348.1"/>
    <property type="molecule type" value="Genomic_DNA"/>
</dbReference>
<sequence length="757" mass="84838">MKREKQLKSQRIPKIARRSYTPKRFQHTLIGRLHLPHDRDFLDSMFILGDDGKRHLKPDPDTKELKRLKKLAKAIKQNRGMLRTGRLILPALVVAGLMIFNLVWKDRLLTEALESGLEYVFQAQADVQGLNLQLLSGSITIEQVTVANQNRPMRNLFQADDLVLEIHLPGLLRRQLAITNMQIGSLAHGGQRSVSGALPRYSETSPEETGTAAAEQSARDPLLDLSLPALSPGSVSAVIQDEFDNLAITRSAREAREAADSLTASWASQQREYREQLDAAQGTAQDVAALRPQDLRSLDEIIAARDELRQASSQVQNLQHELQQPIQEARSEIQQVQQRIAGMQEDYEQDLAMLQSRLADLTDDPGDLLIGIAASFISDAGLSRIQDIRTAYQRIERLQELQQRFAPGTESGGAAPSRGGIDVEFPGQEYPGVLYLGRAFSGFSTGEGQHELSLERLSSSPTRLTEATELKYHFASEESGIQAEGYLPLHRPSEPPIQLAVGYQGLPVDIDHELPGIGRLQLTGTAEMYWDTIMSRDGSVAVEGDIRITAPRLQGASGNQLLLQLLEDAIEQAGSVEVELSALVRQGRISQLHGSTNLDRHLAEGLQQVFNAQRDVLRERLERELQQQLEQQQAELEPYQQRLQEITRQASEFQQEANEYREMIAEAEQQFRDTMGSLEQSRQELEQELQEQAAAAERRAQEETAAAERRAREAAEAAEQRAREEREAAEEAARQRAEEEAQRQMDAIRRDRRLPGF</sequence>
<dbReference type="RefSeq" id="WP_014455336.1">
    <property type="nucleotide sequence ID" value="NC_017098.1"/>
</dbReference>
<dbReference type="PATRIC" id="fig|889378.3.peg.1277"/>
<feature type="coiled-coil region" evidence="1">
    <location>
        <begin position="301"/>
        <end position="364"/>
    </location>
</feature>
<dbReference type="AlphaFoldDB" id="H9UIK5"/>
<dbReference type="OrthoDB" id="366311at2"/>
<feature type="region of interest" description="Disordered" evidence="2">
    <location>
        <begin position="675"/>
        <end position="757"/>
    </location>
</feature>
<evidence type="ECO:0000256" key="3">
    <source>
        <dbReference type="SAM" id="Phobius"/>
    </source>
</evidence>
<evidence type="ECO:0000313" key="5">
    <source>
        <dbReference type="Proteomes" id="UP000007383"/>
    </source>
</evidence>
<dbReference type="STRING" id="889378.Spiaf_1273"/>
<name>H9UIK5_SPIAZ</name>